<keyword evidence="4" id="KW-0547">Nucleotide-binding</keyword>
<evidence type="ECO:0000256" key="5">
    <source>
        <dbReference type="ARBA" id="ARBA00022777"/>
    </source>
</evidence>
<dbReference type="UniPathway" id="UPA00060">
    <property type="reaction ID" value="UER00138"/>
</dbReference>
<dbReference type="RefSeq" id="WP_125096541.1">
    <property type="nucleotide sequence ID" value="NZ_RRUE01000002.1"/>
</dbReference>
<evidence type="ECO:0000256" key="3">
    <source>
        <dbReference type="ARBA" id="ARBA00022679"/>
    </source>
</evidence>
<sequence>MTLIAPGPTPWAAPARSPEPPAHIIPNVLTVAGVDPSGGAGVLADVKTFSALGAYGCAVICALTAQNTRHVTGIEGVSSDFIRLQIDTLFDDVRIDAAKLGMLGTATIARTVADALGLRLTAGTLPTLVVDPVMVSKGGDVLLTSDAIHMLRDAVLPLATVITPNLPEAALLLGQSAPTSVPDMYRAAERLRRLMSDSGMRWVLLKGGHMPGDPVDLLFDGERMIELSSPRIDTPNVHGTGCTLSAALAALIPQLHDVPAATRAARDYLAGALSASGQLQVGRRVDGRGHGPVHHFHALWGQRHGGA</sequence>
<evidence type="ECO:0000256" key="2">
    <source>
        <dbReference type="ARBA" id="ARBA00012135"/>
    </source>
</evidence>
<dbReference type="Pfam" id="PF08543">
    <property type="entry name" value="Phos_pyr_kin"/>
    <property type="match status" value="1"/>
</dbReference>
<dbReference type="CDD" id="cd01169">
    <property type="entry name" value="HMPP_kinase"/>
    <property type="match status" value="1"/>
</dbReference>
<comment type="pathway">
    <text evidence="1">Cofactor biosynthesis; thiamine diphosphate biosynthesis.</text>
</comment>
<name>A0A3R8LR53_9BURK</name>
<dbReference type="AlphaFoldDB" id="A0A3R8LR53"/>
<dbReference type="OrthoDB" id="9810880at2"/>
<evidence type="ECO:0000313" key="9">
    <source>
        <dbReference type="Proteomes" id="UP000270261"/>
    </source>
</evidence>
<organism evidence="8 9">
    <name type="scientific">Lautropia dentalis</name>
    <dbReference type="NCBI Taxonomy" id="2490857"/>
    <lineage>
        <taxon>Bacteria</taxon>
        <taxon>Pseudomonadati</taxon>
        <taxon>Pseudomonadota</taxon>
        <taxon>Betaproteobacteria</taxon>
        <taxon>Burkholderiales</taxon>
        <taxon>Burkholderiaceae</taxon>
        <taxon>Lautropia</taxon>
    </lineage>
</organism>
<protein>
    <recommendedName>
        <fullName evidence="2">hydroxymethylpyrimidine kinase</fullName>
        <ecNumber evidence="2">2.7.1.49</ecNumber>
    </recommendedName>
</protein>
<dbReference type="NCBIfam" id="TIGR00097">
    <property type="entry name" value="HMP-P_kinase"/>
    <property type="match status" value="1"/>
</dbReference>
<dbReference type="PANTHER" id="PTHR20858:SF17">
    <property type="entry name" value="HYDROXYMETHYLPYRIMIDINE_PHOSPHOMETHYLPYRIMIDINE KINASE THI20-RELATED"/>
    <property type="match status" value="1"/>
</dbReference>
<keyword evidence="6" id="KW-0067">ATP-binding</keyword>
<gene>
    <name evidence="8" type="primary">thiD</name>
    <name evidence="8" type="ORF">EHV23_13585</name>
</gene>
<dbReference type="EMBL" id="RRUE01000002">
    <property type="protein sequence ID" value="RRN44346.1"/>
    <property type="molecule type" value="Genomic_DNA"/>
</dbReference>
<dbReference type="GO" id="GO:0008902">
    <property type="term" value="F:hydroxymethylpyrimidine kinase activity"/>
    <property type="evidence" value="ECO:0007669"/>
    <property type="project" value="UniProtKB-EC"/>
</dbReference>
<reference evidence="8 9" key="1">
    <citation type="submission" date="2018-11" db="EMBL/GenBank/DDBJ databases">
        <title>Genome sequencing of Lautropia sp. KCOM 2505 (= ChDC F240).</title>
        <authorList>
            <person name="Kook J.-K."/>
            <person name="Park S.-N."/>
            <person name="Lim Y.K."/>
        </authorList>
    </citation>
    <scope>NUCLEOTIDE SEQUENCE [LARGE SCALE GENOMIC DNA]</scope>
    <source>
        <strain evidence="8 9">KCOM 2505</strain>
    </source>
</reference>
<accession>A0A3R8LR53</accession>
<dbReference type="InterPro" id="IPR029056">
    <property type="entry name" value="Ribokinase-like"/>
</dbReference>
<dbReference type="SUPFAM" id="SSF53613">
    <property type="entry name" value="Ribokinase-like"/>
    <property type="match status" value="1"/>
</dbReference>
<dbReference type="Proteomes" id="UP000270261">
    <property type="component" value="Unassembled WGS sequence"/>
</dbReference>
<comment type="caution">
    <text evidence="8">The sequence shown here is derived from an EMBL/GenBank/DDBJ whole genome shotgun (WGS) entry which is preliminary data.</text>
</comment>
<evidence type="ECO:0000313" key="8">
    <source>
        <dbReference type="EMBL" id="RRN44346.1"/>
    </source>
</evidence>
<evidence type="ECO:0000256" key="6">
    <source>
        <dbReference type="ARBA" id="ARBA00022840"/>
    </source>
</evidence>
<dbReference type="InterPro" id="IPR013749">
    <property type="entry name" value="PM/HMP-P_kinase-1"/>
</dbReference>
<keyword evidence="9" id="KW-1185">Reference proteome</keyword>
<evidence type="ECO:0000256" key="4">
    <source>
        <dbReference type="ARBA" id="ARBA00022741"/>
    </source>
</evidence>
<dbReference type="PANTHER" id="PTHR20858">
    <property type="entry name" value="PHOSPHOMETHYLPYRIMIDINE KINASE"/>
    <property type="match status" value="1"/>
</dbReference>
<keyword evidence="5 8" id="KW-0418">Kinase</keyword>
<evidence type="ECO:0000256" key="1">
    <source>
        <dbReference type="ARBA" id="ARBA00004948"/>
    </source>
</evidence>
<dbReference type="GO" id="GO:0005524">
    <property type="term" value="F:ATP binding"/>
    <property type="evidence" value="ECO:0007669"/>
    <property type="project" value="UniProtKB-KW"/>
</dbReference>
<dbReference type="FunFam" id="3.40.1190.20:FF:000003">
    <property type="entry name" value="Phosphomethylpyrimidine kinase ThiD"/>
    <property type="match status" value="1"/>
</dbReference>
<dbReference type="GO" id="GO:0009229">
    <property type="term" value="P:thiamine diphosphate biosynthetic process"/>
    <property type="evidence" value="ECO:0007669"/>
    <property type="project" value="UniProtKB-UniPathway"/>
</dbReference>
<dbReference type="GO" id="GO:0009228">
    <property type="term" value="P:thiamine biosynthetic process"/>
    <property type="evidence" value="ECO:0007669"/>
    <property type="project" value="InterPro"/>
</dbReference>
<dbReference type="EC" id="2.7.1.49" evidence="2"/>
<feature type="domain" description="Pyridoxamine kinase/Phosphomethylpyrimidine kinase" evidence="7">
    <location>
        <begin position="35"/>
        <end position="283"/>
    </location>
</feature>
<keyword evidence="3 8" id="KW-0808">Transferase</keyword>
<dbReference type="GO" id="GO:0008972">
    <property type="term" value="F:phosphomethylpyrimidine kinase activity"/>
    <property type="evidence" value="ECO:0007669"/>
    <property type="project" value="InterPro"/>
</dbReference>
<dbReference type="InterPro" id="IPR004399">
    <property type="entry name" value="HMP/HMP-P_kinase_dom"/>
</dbReference>
<dbReference type="GO" id="GO:0005829">
    <property type="term" value="C:cytosol"/>
    <property type="evidence" value="ECO:0007669"/>
    <property type="project" value="TreeGrafter"/>
</dbReference>
<proteinExistence type="predicted"/>
<dbReference type="Gene3D" id="3.40.1190.20">
    <property type="match status" value="1"/>
</dbReference>
<evidence type="ECO:0000259" key="7">
    <source>
        <dbReference type="Pfam" id="PF08543"/>
    </source>
</evidence>